<dbReference type="Proteomes" id="UP000051176">
    <property type="component" value="Unassembled WGS sequence"/>
</dbReference>
<name>A0A0R1GTQ0_9LACO</name>
<dbReference type="eggNOG" id="ENOG50309J0">
    <property type="taxonomic scope" value="Bacteria"/>
</dbReference>
<feature type="region of interest" description="Disordered" evidence="1">
    <location>
        <begin position="492"/>
        <end position="511"/>
    </location>
</feature>
<gene>
    <name evidence="2" type="ORF">FD07_GL001717</name>
</gene>
<dbReference type="EMBL" id="AZCZ01000046">
    <property type="protein sequence ID" value="KRK34714.1"/>
    <property type="molecule type" value="Genomic_DNA"/>
</dbReference>
<feature type="compositionally biased region" description="Polar residues" evidence="1">
    <location>
        <begin position="496"/>
        <end position="511"/>
    </location>
</feature>
<dbReference type="RefSeq" id="WP_020090306.1">
    <property type="nucleotide sequence ID" value="NZ_AZCZ01000046.1"/>
</dbReference>
<evidence type="ECO:0000256" key="1">
    <source>
        <dbReference type="SAM" id="MobiDB-lite"/>
    </source>
</evidence>
<dbReference type="AlphaFoldDB" id="A0A0R1GTQ0"/>
<dbReference type="PATRIC" id="fig|1267003.4.peg.1809"/>
<sequence length="511" mass="58237">MATTLLTPAQNRFLQLTQPALALPELTRVLPLLREHPTVKDTSDFLTRSAREIIMEQRVDWLVTGSLAWKLLARLPYAINPSEKRTDWHHCALCHKPVRYEYHVVLRATDHEILVGSECVKKFMSDEMQYLMAITTEDNFHAVAQYDALTDHYPVVPEILWTKDALPNLPQQHRRRQRWVHNGTKSTVTGYLRHHSQTLPDAQLAPYLTEYDQLQAANRDAAAAVAVQAQAKRQREQDLAAKEEQAAWEAANAAQSTAERQLRDSADYRQYLAAVAGLLTQHLTLAVFKQELAAIKMPEALRKLVNSYQLGVMATEFARTGQIKAARLQIVPRYLVADLNRITRRLAAQRQRDWDDDVFNAAVGFDLTAAERQERLTHLQQTWEGRQLPATVYPQLLTLKEQLTTGQSLPAGWPTALVKAFQQRLARQPATGWVPARKNHVTPRQLRQLVHGGDDLKTITTAYHRLYALPAATEAVTLSALHQYYLRMKDQREGRSNTTQRLVDQLLKSQD</sequence>
<accession>A0A0R1GTQ0</accession>
<evidence type="ECO:0000313" key="2">
    <source>
        <dbReference type="EMBL" id="KRK34714.1"/>
    </source>
</evidence>
<organism evidence="2 3">
    <name type="scientific">Levilactobacillus parabrevis ATCC 53295</name>
    <dbReference type="NCBI Taxonomy" id="1267003"/>
    <lineage>
        <taxon>Bacteria</taxon>
        <taxon>Bacillati</taxon>
        <taxon>Bacillota</taxon>
        <taxon>Bacilli</taxon>
        <taxon>Lactobacillales</taxon>
        <taxon>Lactobacillaceae</taxon>
        <taxon>Levilactobacillus</taxon>
    </lineage>
</organism>
<evidence type="ECO:0000313" key="3">
    <source>
        <dbReference type="Proteomes" id="UP000051176"/>
    </source>
</evidence>
<protein>
    <submittedName>
        <fullName evidence="2">Uncharacterized protein</fullName>
    </submittedName>
</protein>
<dbReference type="OrthoDB" id="2318182at2"/>
<reference evidence="2 3" key="1">
    <citation type="journal article" date="2015" name="Genome Announc.">
        <title>Expanding the biotechnology potential of lactobacilli through comparative genomics of 213 strains and associated genera.</title>
        <authorList>
            <person name="Sun Z."/>
            <person name="Harris H.M."/>
            <person name="McCann A."/>
            <person name="Guo C."/>
            <person name="Argimon S."/>
            <person name="Zhang W."/>
            <person name="Yang X."/>
            <person name="Jeffery I.B."/>
            <person name="Cooney J.C."/>
            <person name="Kagawa T.F."/>
            <person name="Liu W."/>
            <person name="Song Y."/>
            <person name="Salvetti E."/>
            <person name="Wrobel A."/>
            <person name="Rasinkangas P."/>
            <person name="Parkhill J."/>
            <person name="Rea M.C."/>
            <person name="O'Sullivan O."/>
            <person name="Ritari J."/>
            <person name="Douillard F.P."/>
            <person name="Paul Ross R."/>
            <person name="Yang R."/>
            <person name="Briner A.E."/>
            <person name="Felis G.E."/>
            <person name="de Vos W.M."/>
            <person name="Barrangou R."/>
            <person name="Klaenhammer T.R."/>
            <person name="Caufield P.W."/>
            <person name="Cui Y."/>
            <person name="Zhang H."/>
            <person name="O'Toole P.W."/>
        </authorList>
    </citation>
    <scope>NUCLEOTIDE SEQUENCE [LARGE SCALE GENOMIC DNA]</scope>
    <source>
        <strain evidence="2 3">ATCC 53295</strain>
    </source>
</reference>
<keyword evidence="3" id="KW-1185">Reference proteome</keyword>
<comment type="caution">
    <text evidence="2">The sequence shown here is derived from an EMBL/GenBank/DDBJ whole genome shotgun (WGS) entry which is preliminary data.</text>
</comment>
<proteinExistence type="predicted"/>